<feature type="domain" description="Cytochrome c" evidence="19">
    <location>
        <begin position="56"/>
        <end position="139"/>
    </location>
</feature>
<evidence type="ECO:0000256" key="7">
    <source>
        <dbReference type="ARBA" id="ARBA00022729"/>
    </source>
</evidence>
<keyword evidence="4 14" id="KW-0349">Heme</keyword>
<dbReference type="AlphaFoldDB" id="A0A4P6KY86"/>
<feature type="signal peptide" evidence="18">
    <location>
        <begin position="1"/>
        <end position="23"/>
    </location>
</feature>
<keyword evidence="9 14" id="KW-0249">Electron transport</keyword>
<keyword evidence="10 14" id="KW-0408">Iron</keyword>
<comment type="similarity">
    <text evidence="11 14">Belongs to the SoxA family.</text>
</comment>
<evidence type="ECO:0000256" key="16">
    <source>
        <dbReference type="PIRSR" id="PIRSR038455-2"/>
    </source>
</evidence>
<comment type="subcellular location">
    <subcellularLocation>
        <location evidence="1 14">Periplasm</location>
    </subcellularLocation>
</comment>
<dbReference type="GO" id="GO:0009055">
    <property type="term" value="F:electron transfer activity"/>
    <property type="evidence" value="ECO:0007669"/>
    <property type="project" value="InterPro"/>
</dbReference>
<protein>
    <recommendedName>
        <fullName evidence="14">SoxAX cytochrome complex subunit A</fullName>
        <ecNumber evidence="14">2.8.5.2</ecNumber>
    </recommendedName>
    <alternativeName>
        <fullName evidence="14">Protein SoxA</fullName>
    </alternativeName>
    <alternativeName>
        <fullName evidence="14">Sulfur oxidizing protein A</fullName>
    </alternativeName>
    <alternativeName>
        <fullName evidence="14">Thiosulfate-oxidizing multienzyme system protein SoxA</fullName>
    </alternativeName>
</protein>
<comment type="subunit">
    <text evidence="2 14">Heterodimer of SoxA and SoxX.</text>
</comment>
<evidence type="ECO:0000256" key="17">
    <source>
        <dbReference type="PIRSR" id="PIRSR038455-3"/>
    </source>
</evidence>
<keyword evidence="3 14" id="KW-0813">Transport</keyword>
<evidence type="ECO:0000313" key="20">
    <source>
        <dbReference type="EMBL" id="QBE64036.1"/>
    </source>
</evidence>
<comment type="catalytic activity">
    <reaction evidence="12 14">
        <text>L-cysteinyl-[SoxY protein] + thiosulfate + 2 Fe(III)-[cytochrome c] = S-sulfosulfanyl-L-cysteinyl-[SoxY protein] + 2 Fe(II)-[cytochrome c] + 2 H(+)</text>
        <dbReference type="Rhea" id="RHEA:56720"/>
        <dbReference type="Rhea" id="RHEA-COMP:10350"/>
        <dbReference type="Rhea" id="RHEA-COMP:14328"/>
        <dbReference type="Rhea" id="RHEA-COMP:14399"/>
        <dbReference type="Rhea" id="RHEA-COMP:14691"/>
        <dbReference type="ChEBI" id="CHEBI:15378"/>
        <dbReference type="ChEBI" id="CHEBI:29033"/>
        <dbReference type="ChEBI" id="CHEBI:29034"/>
        <dbReference type="ChEBI" id="CHEBI:29950"/>
        <dbReference type="ChEBI" id="CHEBI:33542"/>
        <dbReference type="ChEBI" id="CHEBI:139321"/>
        <dbReference type="EC" id="2.8.5.2"/>
    </reaction>
</comment>
<dbReference type="Proteomes" id="UP000290637">
    <property type="component" value="Chromosome"/>
</dbReference>
<feature type="binding site" description="axial binding residue" evidence="17">
    <location>
        <position position="111"/>
    </location>
    <ligand>
        <name>heme c</name>
        <dbReference type="ChEBI" id="CHEBI:61717"/>
        <label>1</label>
    </ligand>
    <ligandPart>
        <name>Fe</name>
        <dbReference type="ChEBI" id="CHEBI:18248"/>
    </ligandPart>
</feature>
<organism evidence="20 21">
    <name type="scientific">Pseudoduganella lutea</name>
    <dbReference type="NCBI Taxonomy" id="321985"/>
    <lineage>
        <taxon>Bacteria</taxon>
        <taxon>Pseudomonadati</taxon>
        <taxon>Pseudomonadota</taxon>
        <taxon>Betaproteobacteria</taxon>
        <taxon>Burkholderiales</taxon>
        <taxon>Oxalobacteraceae</taxon>
        <taxon>Telluria group</taxon>
        <taxon>Pseudoduganella</taxon>
    </lineage>
</organism>
<dbReference type="PROSITE" id="PS51007">
    <property type="entry name" value="CYTC"/>
    <property type="match status" value="2"/>
</dbReference>
<dbReference type="EMBL" id="CP035913">
    <property type="protein sequence ID" value="QBE64036.1"/>
    <property type="molecule type" value="Genomic_DNA"/>
</dbReference>
<dbReference type="EC" id="2.8.5.2" evidence="14"/>
<evidence type="ECO:0000259" key="19">
    <source>
        <dbReference type="PROSITE" id="PS51007"/>
    </source>
</evidence>
<evidence type="ECO:0000256" key="9">
    <source>
        <dbReference type="ARBA" id="ARBA00022982"/>
    </source>
</evidence>
<feature type="binding site" description="covalent" evidence="16">
    <location>
        <position position="174"/>
    </location>
    <ligand>
        <name>heme c</name>
        <dbReference type="ChEBI" id="CHEBI:61717"/>
        <label>2</label>
    </ligand>
</feature>
<evidence type="ECO:0000256" key="2">
    <source>
        <dbReference type="ARBA" id="ARBA00011530"/>
    </source>
</evidence>
<feature type="chain" id="PRO_5020405050" description="SoxAX cytochrome complex subunit A" evidence="18">
    <location>
        <begin position="24"/>
        <end position="258"/>
    </location>
</feature>
<feature type="binding site" description="axial binding residue" evidence="17">
    <location>
        <position position="77"/>
    </location>
    <ligand>
        <name>heme c</name>
        <dbReference type="ChEBI" id="CHEBI:61717"/>
        <label>1</label>
    </ligand>
    <ligandPart>
        <name>Fe</name>
        <dbReference type="ChEBI" id="CHEBI:18248"/>
    </ligandPart>
</feature>
<dbReference type="GO" id="GO:0016669">
    <property type="term" value="F:oxidoreductase activity, acting on a sulfur group of donors, cytochrome as acceptor"/>
    <property type="evidence" value="ECO:0007669"/>
    <property type="project" value="InterPro"/>
</dbReference>
<dbReference type="SUPFAM" id="SSF46626">
    <property type="entry name" value="Cytochrome c"/>
    <property type="match status" value="2"/>
</dbReference>
<evidence type="ECO:0000256" key="3">
    <source>
        <dbReference type="ARBA" id="ARBA00022448"/>
    </source>
</evidence>
<evidence type="ECO:0000256" key="12">
    <source>
        <dbReference type="ARBA" id="ARBA00048077"/>
    </source>
</evidence>
<proteinExistence type="inferred from homology"/>
<feature type="binding site" description="covalent" evidence="16">
    <location>
        <position position="76"/>
    </location>
    <ligand>
        <name>heme c</name>
        <dbReference type="ChEBI" id="CHEBI:61717"/>
        <label>1</label>
    </ligand>
</feature>
<evidence type="ECO:0000256" key="4">
    <source>
        <dbReference type="ARBA" id="ARBA00022617"/>
    </source>
</evidence>
<evidence type="ECO:0000256" key="5">
    <source>
        <dbReference type="ARBA" id="ARBA00022679"/>
    </source>
</evidence>
<evidence type="ECO:0000256" key="18">
    <source>
        <dbReference type="SAM" id="SignalP"/>
    </source>
</evidence>
<reference evidence="20 21" key="1">
    <citation type="submission" date="2019-02" db="EMBL/GenBank/DDBJ databases">
        <title>Draft Genome Sequences of Six Type Strains of the Genus Massilia.</title>
        <authorList>
            <person name="Miess H."/>
            <person name="Frediansyhah A."/>
            <person name="Gross H."/>
        </authorList>
    </citation>
    <scope>NUCLEOTIDE SEQUENCE [LARGE SCALE GENOMIC DNA]</scope>
    <source>
        <strain evidence="20 21">DSM 17473</strain>
    </source>
</reference>
<evidence type="ECO:0000313" key="21">
    <source>
        <dbReference type="Proteomes" id="UP000290637"/>
    </source>
</evidence>
<sequence length="258" mass="27417">MKAALAGLVVVALAASAQAPAPAQSSAQDMRKSGSAFMGESTRAMQRDDTQNPAMLWVANGEAAWHTGAKKSCTACHGDATKSMRGVAARFPAFDKSAGKVITLGQRIEQCRVGKQGMPPSKPEADELLALQSYIALQSRGMPVAPPRDAPTSAAAERGRALFAQRIGQLNLSCAQCHDANWGRKLAGATIPQGHANAYPIYRLEWQGMGSLQRRLRNCMTGVRAAVPPPDAQDLIDLEAWLALRAEGMTMESPGVRP</sequence>
<evidence type="ECO:0000256" key="14">
    <source>
        <dbReference type="PIRNR" id="PIRNR038455"/>
    </source>
</evidence>
<name>A0A4P6KY86_9BURK</name>
<dbReference type="GO" id="GO:0042597">
    <property type="term" value="C:periplasmic space"/>
    <property type="evidence" value="ECO:0007669"/>
    <property type="project" value="UniProtKB-SubCell"/>
</dbReference>
<keyword evidence="21" id="KW-1185">Reference proteome</keyword>
<dbReference type="Pfam" id="PF21342">
    <property type="entry name" value="SoxA-TsdA_cyt-c"/>
    <property type="match status" value="2"/>
</dbReference>
<dbReference type="PIRSF" id="PIRSF038455">
    <property type="entry name" value="SoxA"/>
    <property type="match status" value="1"/>
</dbReference>
<feature type="binding site" evidence="16">
    <location>
        <position position="215"/>
    </location>
    <ligand>
        <name>substrate</name>
    </ligand>
</feature>
<dbReference type="InterPro" id="IPR009056">
    <property type="entry name" value="Cyt_c-like_dom"/>
</dbReference>
<evidence type="ECO:0000256" key="10">
    <source>
        <dbReference type="ARBA" id="ARBA00023004"/>
    </source>
</evidence>
<evidence type="ECO:0000256" key="1">
    <source>
        <dbReference type="ARBA" id="ARBA00004418"/>
    </source>
</evidence>
<comment type="cofactor">
    <cofactor evidence="16">
        <name>heme</name>
        <dbReference type="ChEBI" id="CHEBI:30413"/>
    </cofactor>
    <text evidence="16">Binds 2 heme groups per subunit.</text>
</comment>
<evidence type="ECO:0000256" key="11">
    <source>
        <dbReference type="ARBA" id="ARBA00025746"/>
    </source>
</evidence>
<dbReference type="GO" id="GO:0046872">
    <property type="term" value="F:metal ion binding"/>
    <property type="evidence" value="ECO:0007669"/>
    <property type="project" value="UniProtKB-KW"/>
</dbReference>
<keyword evidence="7 18" id="KW-0732">Signal</keyword>
<evidence type="ECO:0000256" key="15">
    <source>
        <dbReference type="PIRSR" id="PIRSR038455-1"/>
    </source>
</evidence>
<comment type="catalytic activity">
    <reaction evidence="13 14">
        <text>S-sulfanyl-L-cysteinyl-[SoxY protein] + thiosulfate + 2 Fe(III)-[cytochrome c] = S-(2-sulfodisulfanyl)-L-cysteinyl-[SoxY protein] + 2 Fe(II)-[cytochrome c] + 2 H(+)</text>
        <dbReference type="Rhea" id="RHEA:51224"/>
        <dbReference type="Rhea" id="RHEA-COMP:10350"/>
        <dbReference type="Rhea" id="RHEA-COMP:14399"/>
        <dbReference type="Rhea" id="RHEA-COMP:14689"/>
        <dbReference type="Rhea" id="RHEA-COMP:14690"/>
        <dbReference type="ChEBI" id="CHEBI:15378"/>
        <dbReference type="ChEBI" id="CHEBI:29033"/>
        <dbReference type="ChEBI" id="CHEBI:29034"/>
        <dbReference type="ChEBI" id="CHEBI:33542"/>
        <dbReference type="ChEBI" id="CHEBI:61963"/>
        <dbReference type="ChEBI" id="CHEBI:140664"/>
        <dbReference type="EC" id="2.8.5.2"/>
    </reaction>
</comment>
<dbReference type="GO" id="GO:0019417">
    <property type="term" value="P:sulfur oxidation"/>
    <property type="evidence" value="ECO:0007669"/>
    <property type="project" value="InterPro"/>
</dbReference>
<evidence type="ECO:0000256" key="8">
    <source>
        <dbReference type="ARBA" id="ARBA00022764"/>
    </source>
</evidence>
<dbReference type="KEGG" id="plue:EWM63_14410"/>
<dbReference type="GO" id="GO:0016740">
    <property type="term" value="F:transferase activity"/>
    <property type="evidence" value="ECO:0007669"/>
    <property type="project" value="UniProtKB-KW"/>
</dbReference>
<dbReference type="OrthoDB" id="9808312at2"/>
<dbReference type="Gene3D" id="1.10.760.10">
    <property type="entry name" value="Cytochrome c-like domain"/>
    <property type="match status" value="2"/>
</dbReference>
<feature type="binding site" description="covalent" evidence="16">
    <location>
        <position position="73"/>
    </location>
    <ligand>
        <name>heme c</name>
        <dbReference type="ChEBI" id="CHEBI:61717"/>
        <label>1</label>
    </ligand>
</feature>
<feature type="binding site" description="axial binding residue" evidence="17">
    <location>
        <position position="219"/>
    </location>
    <ligand>
        <name>heme c</name>
        <dbReference type="ChEBI" id="CHEBI:61717"/>
        <label>2</label>
    </ligand>
    <ligandPart>
        <name>Fe</name>
        <dbReference type="ChEBI" id="CHEBI:18248"/>
    </ligandPart>
</feature>
<gene>
    <name evidence="20" type="primary">soxA</name>
    <name evidence="20" type="ORF">EWM63_14410</name>
</gene>
<dbReference type="NCBIfam" id="TIGR04484">
    <property type="entry name" value="thiosulf_SoxA"/>
    <property type="match status" value="1"/>
</dbReference>
<keyword evidence="5 14" id="KW-0808">Transferase</keyword>
<feature type="binding site" description="covalent" evidence="16">
    <location>
        <position position="177"/>
    </location>
    <ligand>
        <name>heme c</name>
        <dbReference type="ChEBI" id="CHEBI:61717"/>
        <label>2</label>
    </ligand>
</feature>
<keyword evidence="6 14" id="KW-0479">Metal-binding</keyword>
<feature type="domain" description="Cytochrome c" evidence="19">
    <location>
        <begin position="154"/>
        <end position="246"/>
    </location>
</feature>
<dbReference type="InterPro" id="IPR036909">
    <property type="entry name" value="Cyt_c-like_dom_sf"/>
</dbReference>
<feature type="binding site" description="axial binding residue" evidence="17">
    <location>
        <position position="178"/>
    </location>
    <ligand>
        <name>heme c</name>
        <dbReference type="ChEBI" id="CHEBI:61717"/>
        <label>2</label>
    </ligand>
    <ligandPart>
        <name>Fe</name>
        <dbReference type="ChEBI" id="CHEBI:18248"/>
    </ligandPart>
</feature>
<dbReference type="GO" id="GO:0020037">
    <property type="term" value="F:heme binding"/>
    <property type="evidence" value="ECO:0007669"/>
    <property type="project" value="InterPro"/>
</dbReference>
<dbReference type="InterPro" id="IPR025710">
    <property type="entry name" value="SoxA"/>
</dbReference>
<dbReference type="GO" id="GO:0070069">
    <property type="term" value="C:cytochrome complex"/>
    <property type="evidence" value="ECO:0007669"/>
    <property type="project" value="InterPro"/>
</dbReference>
<keyword evidence="8 14" id="KW-0574">Periplasm</keyword>
<feature type="active site" description="Cysteine persulfide intermediate" evidence="15">
    <location>
        <position position="219"/>
    </location>
</feature>
<dbReference type="RefSeq" id="WP_130187157.1">
    <property type="nucleotide sequence ID" value="NZ_CP035913.1"/>
</dbReference>
<accession>A0A4P6KY86</accession>
<evidence type="ECO:0000256" key="6">
    <source>
        <dbReference type="ARBA" id="ARBA00022723"/>
    </source>
</evidence>
<evidence type="ECO:0000256" key="13">
    <source>
        <dbReference type="ARBA" id="ARBA00048423"/>
    </source>
</evidence>